<evidence type="ECO:0000313" key="1">
    <source>
        <dbReference type="EMBL" id="MCI0129118.1"/>
    </source>
</evidence>
<evidence type="ECO:0000313" key="2">
    <source>
        <dbReference type="Proteomes" id="UP001156140"/>
    </source>
</evidence>
<sequence length="203" mass="22441">MTTRKGRGRLSGIERLPPECDEIITWAADQLKNRERTQQDIYEEFFGKLQALQAEFHGELDFAIPSRSAFNRFSIRLAVMTRRIEETREIAGAIASRFDAKASDDLTLIAAEAIKTLVWEVLTAAGESGIDPKGAVNLANALRAAAQAQNLSSARRQKLEQEFKGEVEEAVDKVAKVRGLSAETAEDIKAKILGVDREKRKAG</sequence>
<dbReference type="RefSeq" id="WP_281737083.1">
    <property type="nucleotide sequence ID" value="NZ_JAKETQ010000004.1"/>
</dbReference>
<dbReference type="Proteomes" id="UP001156140">
    <property type="component" value="Unassembled WGS sequence"/>
</dbReference>
<dbReference type="EMBL" id="JALAZD010000004">
    <property type="protein sequence ID" value="MCI0129118.1"/>
    <property type="molecule type" value="Genomic_DNA"/>
</dbReference>
<dbReference type="InterPro" id="IPR021874">
    <property type="entry name" value="Phage_Mu_Gp27"/>
</dbReference>
<accession>A0AA41UCY3</accession>
<comment type="caution">
    <text evidence="1">The sequence shown here is derived from an EMBL/GenBank/DDBJ whole genome shotgun (WGS) entry which is preliminary data.</text>
</comment>
<organism evidence="1 2">
    <name type="scientific">Paradevosia shaoguanensis</name>
    <dbReference type="NCBI Taxonomy" id="1335043"/>
    <lineage>
        <taxon>Bacteria</taxon>
        <taxon>Pseudomonadati</taxon>
        <taxon>Pseudomonadota</taxon>
        <taxon>Alphaproteobacteria</taxon>
        <taxon>Hyphomicrobiales</taxon>
        <taxon>Devosiaceae</taxon>
        <taxon>Paradevosia</taxon>
    </lineage>
</organism>
<name>A0AA41UCY3_9HYPH</name>
<reference evidence="1" key="1">
    <citation type="submission" date="2022-03" db="EMBL/GenBank/DDBJ databases">
        <title>The complete genome sequence of a Methyloterrigena soli.</title>
        <authorList>
            <person name="Zi Z."/>
        </authorList>
    </citation>
    <scope>NUCLEOTIDE SEQUENCE</scope>
    <source>
        <strain evidence="1">M48</strain>
    </source>
</reference>
<gene>
    <name evidence="1" type="ORF">ML536_19980</name>
</gene>
<keyword evidence="2" id="KW-1185">Reference proteome</keyword>
<protein>
    <submittedName>
        <fullName evidence="1">DUF3486 family protein</fullName>
    </submittedName>
</protein>
<proteinExistence type="predicted"/>
<dbReference type="Pfam" id="PF11985">
    <property type="entry name" value="Phage_Mu_Gp27"/>
    <property type="match status" value="1"/>
</dbReference>
<dbReference type="AlphaFoldDB" id="A0AA41UCY3"/>